<dbReference type="HAMAP" id="MF_00156">
    <property type="entry name" value="PanB"/>
    <property type="match status" value="1"/>
</dbReference>
<comment type="cofactor">
    <cofactor evidence="7 10">
        <name>Mg(2+)</name>
        <dbReference type="ChEBI" id="CHEBI:18420"/>
    </cofactor>
    <text evidence="7 10">Binds 1 Mg(2+) ion per subunit.</text>
</comment>
<dbReference type="GO" id="GO:0008168">
    <property type="term" value="F:methyltransferase activity"/>
    <property type="evidence" value="ECO:0007669"/>
    <property type="project" value="UniProtKB-KW"/>
</dbReference>
<dbReference type="AlphaFoldDB" id="A0A2N0DC30"/>
<dbReference type="Pfam" id="PF02548">
    <property type="entry name" value="Pantoate_transf"/>
    <property type="match status" value="1"/>
</dbReference>
<evidence type="ECO:0000256" key="8">
    <source>
        <dbReference type="PIRSR" id="PIRSR000388-1"/>
    </source>
</evidence>
<feature type="binding site" evidence="7 10">
    <location>
        <position position="120"/>
    </location>
    <ligand>
        <name>Mg(2+)</name>
        <dbReference type="ChEBI" id="CHEBI:18420"/>
    </ligand>
</feature>
<organism evidence="11 13">
    <name type="scientific">Rhizobium sullae</name>
    <name type="common">Rhizobium hedysari</name>
    <dbReference type="NCBI Taxonomy" id="50338"/>
    <lineage>
        <taxon>Bacteria</taxon>
        <taxon>Pseudomonadati</taxon>
        <taxon>Pseudomonadota</taxon>
        <taxon>Alphaproteobacteria</taxon>
        <taxon>Hyphomicrobiales</taxon>
        <taxon>Rhizobiaceae</taxon>
        <taxon>Rhizobium/Agrobacterium group</taxon>
        <taxon>Rhizobium</taxon>
    </lineage>
</organism>
<comment type="subcellular location">
    <subcellularLocation>
        <location evidence="7">Cytoplasm</location>
    </subcellularLocation>
</comment>
<dbReference type="InterPro" id="IPR040442">
    <property type="entry name" value="Pyrv_kinase-like_dom_sf"/>
</dbReference>
<dbReference type="PANTHER" id="PTHR20881:SF0">
    <property type="entry name" value="3-METHYL-2-OXOBUTANOATE HYDROXYMETHYLTRANSFERASE"/>
    <property type="match status" value="1"/>
</dbReference>
<evidence type="ECO:0000256" key="10">
    <source>
        <dbReference type="PIRSR" id="PIRSR000388-3"/>
    </source>
</evidence>
<reference evidence="11 13" key="2">
    <citation type="submission" date="2017-12" db="EMBL/GenBank/DDBJ databases">
        <title>Genome sequence of Rhizobium sullae HCNT1 isolated from Sulla coronaria nodules and featuring peculiar denitrification phenotypes.</title>
        <authorList>
            <person name="De Diego-Diaz B."/>
            <person name="Treu L."/>
            <person name="Campanaro S."/>
            <person name="Da Silva Duarte V."/>
            <person name="Basaglia M."/>
            <person name="Favaro L."/>
            <person name="Casella S."/>
            <person name="Squartini A."/>
        </authorList>
    </citation>
    <scope>NUCLEOTIDE SEQUENCE [LARGE SCALE GENOMIC DNA]</scope>
    <source>
        <strain evidence="11 13">HCNT1</strain>
    </source>
</reference>
<proteinExistence type="inferred from homology"/>
<geneLocation type="plasmid" evidence="12 14">
    <name>pWSM1592_1</name>
</geneLocation>
<feature type="binding site" evidence="7 9">
    <location>
        <begin position="49"/>
        <end position="50"/>
    </location>
    <ligand>
        <name>3-methyl-2-oxobutanoate</name>
        <dbReference type="ChEBI" id="CHEBI:11851"/>
    </ligand>
</feature>
<feature type="binding site" evidence="7 10">
    <location>
        <position position="49"/>
    </location>
    <ligand>
        <name>Mg(2+)</name>
        <dbReference type="ChEBI" id="CHEBI:18420"/>
    </ligand>
</feature>
<dbReference type="NCBIfam" id="TIGR00222">
    <property type="entry name" value="panB"/>
    <property type="match status" value="1"/>
</dbReference>
<comment type="pathway">
    <text evidence="1 7">Cofactor biosynthesis; (R)-pantothenate biosynthesis; (R)-pantoate from 3-methyl-2-oxobutanoate: step 1/2.</text>
</comment>
<reference evidence="12" key="3">
    <citation type="submission" date="2022-09" db="EMBL/GenBank/DDBJ databases">
        <title>Australian commercial rhizobial inoculants.</title>
        <authorList>
            <person name="Kohlmeier M.G."/>
            <person name="O'Hara G.W."/>
            <person name="Colombi E."/>
            <person name="Ramsay J.P."/>
            <person name="Terpolilli J."/>
        </authorList>
    </citation>
    <scope>NUCLEOTIDE SEQUENCE</scope>
    <source>
        <strain evidence="12">WSM1592</strain>
        <plasmid evidence="12">pWSM1592_1</plasmid>
    </source>
</reference>
<protein>
    <recommendedName>
        <fullName evidence="7">3-methyl-2-oxobutanoate hydroxymethyltransferase</fullName>
        <ecNumber evidence="7">2.1.2.11</ecNumber>
    </recommendedName>
    <alternativeName>
        <fullName evidence="7">Ketopantoate hydroxymethyltransferase</fullName>
        <shortName evidence="7">KPHMT</shortName>
    </alternativeName>
</protein>
<comment type="function">
    <text evidence="6 7">Catalyzes the reversible reaction in which hydroxymethyl group from 5,10-methylenetetrahydrofolate is transferred onto alpha-ketoisovalerate to form ketopantoate.</text>
</comment>
<dbReference type="GO" id="GO:0000287">
    <property type="term" value="F:magnesium ion binding"/>
    <property type="evidence" value="ECO:0007669"/>
    <property type="project" value="TreeGrafter"/>
</dbReference>
<feature type="active site" description="Proton acceptor" evidence="7 8">
    <location>
        <position position="187"/>
    </location>
</feature>
<dbReference type="Gene3D" id="3.20.20.60">
    <property type="entry name" value="Phosphoenolpyruvate-binding domains"/>
    <property type="match status" value="1"/>
</dbReference>
<dbReference type="RefSeq" id="WP_027510388.1">
    <property type="nucleotide sequence ID" value="NZ_CP104144.1"/>
</dbReference>
<evidence type="ECO:0000313" key="11">
    <source>
        <dbReference type="EMBL" id="PKA43651.1"/>
    </source>
</evidence>
<sequence>MSKASSQKRLTPSRIQSMKGSAPIVCLTAYTTPMARALDAHCDLLLVGDSVGMVLYGLPSTISVTLDMMIAHGQAVMRGVTRACVIVDLPFGSYQESKEQAFRSAVRIMQETGCDGVKLEGGEEMVETIAFLTTRGVPVCGHIGLMPQQVHTAGSYRSLGHCESETAKIRRDARAVGGSGAFAVVIEGMVEPLAREVTAAVHVPTIGIGASPACDGQILVADDMLGMFTDFTPKFVKRYAGLAQAIDDAASAYADDVRNHRFPGKEHTFEIRTPPG</sequence>
<keyword evidence="7" id="KW-0963">Cytoplasm</keyword>
<evidence type="ECO:0000313" key="14">
    <source>
        <dbReference type="Proteomes" id="UP001060123"/>
    </source>
</evidence>
<keyword evidence="12" id="KW-0614">Plasmid</keyword>
<keyword evidence="14" id="KW-1185">Reference proteome</keyword>
<comment type="similarity">
    <text evidence="2 7">Belongs to the PanB family.</text>
</comment>
<dbReference type="CDD" id="cd06557">
    <property type="entry name" value="KPHMT-like"/>
    <property type="match status" value="1"/>
</dbReference>
<evidence type="ECO:0000256" key="9">
    <source>
        <dbReference type="PIRSR" id="PIRSR000388-2"/>
    </source>
</evidence>
<keyword evidence="7 10" id="KW-0479">Metal-binding</keyword>
<dbReference type="GO" id="GO:0015940">
    <property type="term" value="P:pantothenate biosynthetic process"/>
    <property type="evidence" value="ECO:0007669"/>
    <property type="project" value="UniProtKB-UniRule"/>
</dbReference>
<dbReference type="GO" id="GO:0003864">
    <property type="term" value="F:3-methyl-2-oxobutanoate hydroxymethyltransferase activity"/>
    <property type="evidence" value="ECO:0007669"/>
    <property type="project" value="UniProtKB-UniRule"/>
</dbReference>
<accession>A0A2N0DC30</accession>
<dbReference type="NCBIfam" id="NF001452">
    <property type="entry name" value="PRK00311.1"/>
    <property type="match status" value="1"/>
</dbReference>
<comment type="subunit">
    <text evidence="3 7">Homodecamer; pentamer of dimers.</text>
</comment>
<dbReference type="GO" id="GO:0005737">
    <property type="term" value="C:cytoplasm"/>
    <property type="evidence" value="ECO:0007669"/>
    <property type="project" value="UniProtKB-SubCell"/>
</dbReference>
<keyword evidence="7 10" id="KW-0460">Magnesium</keyword>
<feature type="binding site" evidence="7 9">
    <location>
        <position position="88"/>
    </location>
    <ligand>
        <name>3-methyl-2-oxobutanoate</name>
        <dbReference type="ChEBI" id="CHEBI:11851"/>
    </ligand>
</feature>
<evidence type="ECO:0000256" key="4">
    <source>
        <dbReference type="ARBA" id="ARBA00022655"/>
    </source>
</evidence>
<dbReference type="PANTHER" id="PTHR20881">
    <property type="entry name" value="3-METHYL-2-OXOBUTANOATE HYDROXYMETHYLTRANSFERASE"/>
    <property type="match status" value="1"/>
</dbReference>
<feature type="binding site" evidence="7 9">
    <location>
        <position position="118"/>
    </location>
    <ligand>
        <name>3-methyl-2-oxobutanoate</name>
        <dbReference type="ChEBI" id="CHEBI:11851"/>
    </ligand>
</feature>
<keyword evidence="11" id="KW-0489">Methyltransferase</keyword>
<evidence type="ECO:0000256" key="2">
    <source>
        <dbReference type="ARBA" id="ARBA00008676"/>
    </source>
</evidence>
<evidence type="ECO:0000313" key="12">
    <source>
        <dbReference type="EMBL" id="UWU16765.1"/>
    </source>
</evidence>
<gene>
    <name evidence="7 11" type="primary">panB</name>
    <name evidence="11" type="ORF">CWR43_11960</name>
    <name evidence="12" type="ORF">N2599_28395</name>
</gene>
<evidence type="ECO:0000256" key="7">
    <source>
        <dbReference type="HAMAP-Rule" id="MF_00156"/>
    </source>
</evidence>
<dbReference type="PIRSF" id="PIRSF000388">
    <property type="entry name" value="Pantoate_hydroxy_MeTrfase"/>
    <property type="match status" value="1"/>
</dbReference>
<evidence type="ECO:0000256" key="1">
    <source>
        <dbReference type="ARBA" id="ARBA00005033"/>
    </source>
</evidence>
<dbReference type="EMBL" id="CP104144">
    <property type="protein sequence ID" value="UWU16765.1"/>
    <property type="molecule type" value="Genomic_DNA"/>
</dbReference>
<dbReference type="InterPro" id="IPR003700">
    <property type="entry name" value="Pantoate_hydroxy_MeTrfase"/>
</dbReference>
<evidence type="ECO:0000256" key="6">
    <source>
        <dbReference type="ARBA" id="ARBA00056497"/>
    </source>
</evidence>
<dbReference type="EC" id="2.1.2.11" evidence="7"/>
<keyword evidence="5 7" id="KW-0808">Transferase</keyword>
<reference evidence="11 13" key="1">
    <citation type="submission" date="2017-11" db="EMBL/GenBank/DDBJ databases">
        <authorList>
            <person name="Han C.G."/>
        </authorList>
    </citation>
    <scope>NUCLEOTIDE SEQUENCE [LARGE SCALE GENOMIC DNA]</scope>
    <source>
        <strain evidence="11 13">HCNT1</strain>
    </source>
</reference>
<feature type="binding site" evidence="7 10">
    <location>
        <position position="88"/>
    </location>
    <ligand>
        <name>Mg(2+)</name>
        <dbReference type="ChEBI" id="CHEBI:18420"/>
    </ligand>
</feature>
<dbReference type="Proteomes" id="UP000232164">
    <property type="component" value="Unassembled WGS sequence"/>
</dbReference>
<evidence type="ECO:0000313" key="13">
    <source>
        <dbReference type="Proteomes" id="UP000232164"/>
    </source>
</evidence>
<dbReference type="STRING" id="1041146.GCA_000427985_07315"/>
<dbReference type="Proteomes" id="UP001060123">
    <property type="component" value="Plasmid pWSM1592_1"/>
</dbReference>
<dbReference type="GO" id="GO:0032259">
    <property type="term" value="P:methylation"/>
    <property type="evidence" value="ECO:0007669"/>
    <property type="project" value="UniProtKB-KW"/>
</dbReference>
<dbReference type="UniPathway" id="UPA00028">
    <property type="reaction ID" value="UER00003"/>
</dbReference>
<name>A0A2N0DC30_RHISU</name>
<dbReference type="EMBL" id="PIQN01000007">
    <property type="protein sequence ID" value="PKA43651.1"/>
    <property type="molecule type" value="Genomic_DNA"/>
</dbReference>
<evidence type="ECO:0000256" key="5">
    <source>
        <dbReference type="ARBA" id="ARBA00022679"/>
    </source>
</evidence>
<dbReference type="SUPFAM" id="SSF51621">
    <property type="entry name" value="Phosphoenolpyruvate/pyruvate domain"/>
    <property type="match status" value="1"/>
</dbReference>
<dbReference type="InterPro" id="IPR015813">
    <property type="entry name" value="Pyrv/PenolPyrv_kinase-like_dom"/>
</dbReference>
<comment type="catalytic activity">
    <reaction evidence="7">
        <text>(6R)-5,10-methylene-5,6,7,8-tetrahydrofolate + 3-methyl-2-oxobutanoate + H2O = 2-dehydropantoate + (6S)-5,6,7,8-tetrahydrofolate</text>
        <dbReference type="Rhea" id="RHEA:11824"/>
        <dbReference type="ChEBI" id="CHEBI:11561"/>
        <dbReference type="ChEBI" id="CHEBI:11851"/>
        <dbReference type="ChEBI" id="CHEBI:15377"/>
        <dbReference type="ChEBI" id="CHEBI:15636"/>
        <dbReference type="ChEBI" id="CHEBI:57453"/>
        <dbReference type="EC" id="2.1.2.11"/>
    </reaction>
</comment>
<evidence type="ECO:0000256" key="3">
    <source>
        <dbReference type="ARBA" id="ARBA00011424"/>
    </source>
</evidence>
<dbReference type="FunFam" id="3.20.20.60:FF:000003">
    <property type="entry name" value="3-methyl-2-oxobutanoate hydroxymethyltransferase"/>
    <property type="match status" value="1"/>
</dbReference>
<keyword evidence="4 7" id="KW-0566">Pantothenate biosynthesis</keyword>